<organism evidence="5 6">
    <name type="scientific">Croceitalea marina</name>
    <dbReference type="NCBI Taxonomy" id="1775166"/>
    <lineage>
        <taxon>Bacteria</taxon>
        <taxon>Pseudomonadati</taxon>
        <taxon>Bacteroidota</taxon>
        <taxon>Flavobacteriia</taxon>
        <taxon>Flavobacteriales</taxon>
        <taxon>Flavobacteriaceae</taxon>
        <taxon>Croceitalea</taxon>
    </lineage>
</organism>
<sequence length="764" mass="84254">MKYSKKTGLEIAVIGMSGRFPGAKNVSEYWENLKGGKEGIYKFSEEELLKNDIPLDLLNDPNYVRAKGFIEDIEYFDNELFGYTPAEAMTMDPQLRIFQECTWQALEDAGYITNLDRYLVGVYAGATMNFSWLRRLEKFDAKLNPFQLLSLNFREYLTTQLSYRLNLKGPSVSILTACSTSLVAVNRACKDLLTGDCNMAIAGGVSIDLPHKSGYLYQEGMISSSDGHCRAFDHNANGTVTGDGVGVVILKRYDEAVRDGDHVYAVIKGTGINNDGNDKIGFTAPSYNGQAKVIKDAIYMSEIEADRITYIEAHGTGTSLGDPIEIKALKQAFNTDKNRYCAIGSVKTNIGHLNTAAGIAGFIKTVLALKHKQIPASLHFEKPNPKIDFENSPFYVNTELRDWEANGHSRVAGVSSFGIGGTNAHVILEEAPEPAQTSKGRTKQLLVLSAKHESSLLRNKENLVRSLQDTEETNFADIAYTLQVGRKALEHKLAVVCENKEQAIEALNKSNGVYTGYSETGNKELVFMFPGQGAQYATMGYGLYKREKVFRQEVDKCLDILRREMGEEVKAHLFPDETEGAGNSDTINETKYTQPLLFAIEYALARQLMAWGIEPDVMIGHSLGEYVAACISGVFNLTDALTLVCKRSALMDQLETGSMLSVALPEDKVKERLGGELSIAAINSPNNCVVSGPHEPVKKLEKALQQEGVFVKILKTSHAFHSAMMEPMLAEFKEAVKSIAINSPEIPYISNVTGKYITAEQVQD</sequence>
<dbReference type="Pfam" id="PF02801">
    <property type="entry name" value="Ketoacyl-synt_C"/>
    <property type="match status" value="1"/>
</dbReference>
<dbReference type="PANTHER" id="PTHR43775">
    <property type="entry name" value="FATTY ACID SYNTHASE"/>
    <property type="match status" value="1"/>
</dbReference>
<evidence type="ECO:0000256" key="3">
    <source>
        <dbReference type="ARBA" id="ARBA00022679"/>
    </source>
</evidence>
<dbReference type="Gene3D" id="3.30.70.3290">
    <property type="match status" value="1"/>
</dbReference>
<proteinExistence type="predicted"/>
<evidence type="ECO:0000259" key="4">
    <source>
        <dbReference type="PROSITE" id="PS52004"/>
    </source>
</evidence>
<dbReference type="RefSeq" id="WP_377764876.1">
    <property type="nucleotide sequence ID" value="NZ_JBHULB010000004.1"/>
</dbReference>
<dbReference type="Pfam" id="PF22621">
    <property type="entry name" value="CurL-like_PKS_C"/>
    <property type="match status" value="1"/>
</dbReference>
<evidence type="ECO:0000256" key="2">
    <source>
        <dbReference type="ARBA" id="ARBA00022553"/>
    </source>
</evidence>
<dbReference type="InterPro" id="IPR016036">
    <property type="entry name" value="Malonyl_transacylase_ACP-bd"/>
</dbReference>
<dbReference type="SUPFAM" id="SSF52151">
    <property type="entry name" value="FabD/lysophospholipase-like"/>
    <property type="match status" value="1"/>
</dbReference>
<dbReference type="InterPro" id="IPR050091">
    <property type="entry name" value="PKS_NRPS_Biosynth_Enz"/>
</dbReference>
<evidence type="ECO:0000313" key="5">
    <source>
        <dbReference type="EMBL" id="MFD2585477.1"/>
    </source>
</evidence>
<dbReference type="Gene3D" id="3.40.366.10">
    <property type="entry name" value="Malonyl-Coenzyme A Acyl Carrier Protein, domain 2"/>
    <property type="match status" value="1"/>
</dbReference>
<dbReference type="Pfam" id="PF00109">
    <property type="entry name" value="ketoacyl-synt"/>
    <property type="match status" value="1"/>
</dbReference>
<dbReference type="InterPro" id="IPR016035">
    <property type="entry name" value="Acyl_Trfase/lysoPLipase"/>
</dbReference>
<dbReference type="InterPro" id="IPR014031">
    <property type="entry name" value="Ketoacyl_synth_C"/>
</dbReference>
<dbReference type="InterPro" id="IPR001227">
    <property type="entry name" value="Ac_transferase_dom_sf"/>
</dbReference>
<dbReference type="PROSITE" id="PS52004">
    <property type="entry name" value="KS3_2"/>
    <property type="match status" value="1"/>
</dbReference>
<dbReference type="InterPro" id="IPR016039">
    <property type="entry name" value="Thiolase-like"/>
</dbReference>
<evidence type="ECO:0000313" key="6">
    <source>
        <dbReference type="Proteomes" id="UP001597526"/>
    </source>
</evidence>
<keyword evidence="2" id="KW-0597">Phosphoprotein</keyword>
<comment type="caution">
    <text evidence="5">The sequence shown here is derived from an EMBL/GenBank/DDBJ whole genome shotgun (WGS) entry which is preliminary data.</text>
</comment>
<dbReference type="Pfam" id="PF00698">
    <property type="entry name" value="Acyl_transf_1"/>
    <property type="match status" value="1"/>
</dbReference>
<dbReference type="Proteomes" id="UP001597526">
    <property type="component" value="Unassembled WGS sequence"/>
</dbReference>
<keyword evidence="3" id="KW-0808">Transferase</keyword>
<dbReference type="PROSITE" id="PS00606">
    <property type="entry name" value="KS3_1"/>
    <property type="match status" value="1"/>
</dbReference>
<keyword evidence="6" id="KW-1185">Reference proteome</keyword>
<protein>
    <submittedName>
        <fullName evidence="5">Type I polyketide synthase</fullName>
    </submittedName>
</protein>
<dbReference type="SUPFAM" id="SSF53901">
    <property type="entry name" value="Thiolase-like"/>
    <property type="match status" value="1"/>
</dbReference>
<dbReference type="CDD" id="cd00833">
    <property type="entry name" value="PKS"/>
    <property type="match status" value="1"/>
</dbReference>
<dbReference type="InterPro" id="IPR018201">
    <property type="entry name" value="Ketoacyl_synth_AS"/>
</dbReference>
<accession>A0ABW5MQC5</accession>
<dbReference type="PANTHER" id="PTHR43775:SF51">
    <property type="entry name" value="INACTIVE PHENOLPHTHIOCEROL SYNTHESIS POLYKETIDE SYNTHASE TYPE I PKS1-RELATED"/>
    <property type="match status" value="1"/>
</dbReference>
<feature type="non-terminal residue" evidence="5">
    <location>
        <position position="764"/>
    </location>
</feature>
<dbReference type="EMBL" id="JBHULB010000004">
    <property type="protein sequence ID" value="MFD2585477.1"/>
    <property type="molecule type" value="Genomic_DNA"/>
</dbReference>
<name>A0ABW5MQC5_9FLAO</name>
<reference evidence="6" key="1">
    <citation type="journal article" date="2019" name="Int. J. Syst. Evol. Microbiol.">
        <title>The Global Catalogue of Microorganisms (GCM) 10K type strain sequencing project: providing services to taxonomists for standard genome sequencing and annotation.</title>
        <authorList>
            <consortium name="The Broad Institute Genomics Platform"/>
            <consortium name="The Broad Institute Genome Sequencing Center for Infectious Disease"/>
            <person name="Wu L."/>
            <person name="Ma J."/>
        </authorList>
    </citation>
    <scope>NUCLEOTIDE SEQUENCE [LARGE SCALE GENOMIC DNA]</scope>
    <source>
        <strain evidence="6">KCTC 52368</strain>
    </source>
</reference>
<dbReference type="Gene3D" id="3.40.47.10">
    <property type="match status" value="1"/>
</dbReference>
<dbReference type="SMART" id="SM00825">
    <property type="entry name" value="PKS_KS"/>
    <property type="match status" value="1"/>
</dbReference>
<evidence type="ECO:0000256" key="1">
    <source>
        <dbReference type="ARBA" id="ARBA00022450"/>
    </source>
</evidence>
<dbReference type="SMART" id="SM00827">
    <property type="entry name" value="PKS_AT"/>
    <property type="match status" value="1"/>
</dbReference>
<feature type="domain" description="Ketosynthase family 3 (KS3)" evidence="4">
    <location>
        <begin position="8"/>
        <end position="430"/>
    </location>
</feature>
<dbReference type="Gene3D" id="3.30.70.250">
    <property type="entry name" value="Malonyl-CoA ACP transacylase, ACP-binding"/>
    <property type="match status" value="1"/>
</dbReference>
<dbReference type="InterPro" id="IPR020841">
    <property type="entry name" value="PKS_Beta-ketoAc_synthase_dom"/>
</dbReference>
<dbReference type="SUPFAM" id="SSF55048">
    <property type="entry name" value="Probable ACP-binding domain of malonyl-CoA ACP transacylase"/>
    <property type="match status" value="1"/>
</dbReference>
<dbReference type="InterPro" id="IPR014030">
    <property type="entry name" value="Ketoacyl_synth_N"/>
</dbReference>
<keyword evidence="1" id="KW-0596">Phosphopantetheine</keyword>
<dbReference type="InterPro" id="IPR014043">
    <property type="entry name" value="Acyl_transferase_dom"/>
</dbReference>
<gene>
    <name evidence="5" type="ORF">ACFSQJ_00970</name>
</gene>